<dbReference type="EMBL" id="AP027728">
    <property type="protein sequence ID" value="BDZ38912.1"/>
    <property type="molecule type" value="Genomic_DNA"/>
</dbReference>
<dbReference type="Proteomes" id="UP001321543">
    <property type="component" value="Chromosome"/>
</dbReference>
<organism evidence="1 2">
    <name type="scientific">Microbacterium suwonense</name>
    <dbReference type="NCBI Taxonomy" id="683047"/>
    <lineage>
        <taxon>Bacteria</taxon>
        <taxon>Bacillati</taxon>
        <taxon>Actinomycetota</taxon>
        <taxon>Actinomycetes</taxon>
        <taxon>Micrococcales</taxon>
        <taxon>Microbacteriaceae</taxon>
        <taxon>Microbacterium</taxon>
    </lineage>
</organism>
<name>A0ABM8FTA5_9MICO</name>
<dbReference type="RefSeq" id="WP_286302796.1">
    <property type="nucleotide sequence ID" value="NZ_AP027728.1"/>
</dbReference>
<evidence type="ECO:0000313" key="2">
    <source>
        <dbReference type="Proteomes" id="UP001321543"/>
    </source>
</evidence>
<evidence type="ECO:0000313" key="1">
    <source>
        <dbReference type="EMBL" id="BDZ38912.1"/>
    </source>
</evidence>
<reference evidence="2" key="1">
    <citation type="journal article" date="2019" name="Int. J. Syst. Evol. Microbiol.">
        <title>The Global Catalogue of Microorganisms (GCM) 10K type strain sequencing project: providing services to taxonomists for standard genome sequencing and annotation.</title>
        <authorList>
            <consortium name="The Broad Institute Genomics Platform"/>
            <consortium name="The Broad Institute Genome Sequencing Center for Infectious Disease"/>
            <person name="Wu L."/>
            <person name="Ma J."/>
        </authorList>
    </citation>
    <scope>NUCLEOTIDE SEQUENCE [LARGE SCALE GENOMIC DNA]</scope>
    <source>
        <strain evidence="2">NBRC 106310</strain>
    </source>
</reference>
<proteinExistence type="predicted"/>
<keyword evidence="2" id="KW-1185">Reference proteome</keyword>
<gene>
    <name evidence="1" type="ORF">GCM10025863_15260</name>
</gene>
<accession>A0ABM8FTA5</accession>
<sequence length="174" mass="18934">MSDPIDADPFWSVVRRRHPNLDIALLPPTPPAPTLSGLPPRSPEPFARSHLADSDAVWARLVGHGMPQTATRWIPGPTRDSVRHLVTLTLDGVDSALGLGHLRGTADLLVTDGWRVFTPPTGMPRVTADHDGELGDEHLLIGYAPETRRLFLRLTSTGLPVDERRAQELIGGTV</sequence>
<protein>
    <submittedName>
        <fullName evidence="1">Uncharacterized protein</fullName>
    </submittedName>
</protein>